<dbReference type="AlphaFoldDB" id="F0ZYH5"/>
<name>F0ZYH5_DICPU</name>
<dbReference type="PANTHER" id="PTHR33099">
    <property type="entry name" value="FE2OG DIOXYGENASE DOMAIN-CONTAINING PROTEIN"/>
    <property type="match status" value="1"/>
</dbReference>
<dbReference type="EMBL" id="GL871284">
    <property type="protein sequence ID" value="EGC31004.1"/>
    <property type="molecule type" value="Genomic_DNA"/>
</dbReference>
<evidence type="ECO:0000256" key="1">
    <source>
        <dbReference type="SAM" id="MobiDB-lite"/>
    </source>
</evidence>
<dbReference type="Proteomes" id="UP000001064">
    <property type="component" value="Unassembled WGS sequence"/>
</dbReference>
<organism evidence="2 3">
    <name type="scientific">Dictyostelium purpureum</name>
    <name type="common">Slime mold</name>
    <dbReference type="NCBI Taxonomy" id="5786"/>
    <lineage>
        <taxon>Eukaryota</taxon>
        <taxon>Amoebozoa</taxon>
        <taxon>Evosea</taxon>
        <taxon>Eumycetozoa</taxon>
        <taxon>Dictyostelia</taxon>
        <taxon>Dictyosteliales</taxon>
        <taxon>Dictyosteliaceae</taxon>
        <taxon>Dictyostelium</taxon>
    </lineage>
</organism>
<dbReference type="RefSeq" id="XP_003292474.1">
    <property type="nucleotide sequence ID" value="XM_003292426.1"/>
</dbReference>
<dbReference type="InParanoid" id="F0ZYH5"/>
<reference evidence="3" key="1">
    <citation type="journal article" date="2011" name="Genome Biol.">
        <title>Comparative genomics of the social amoebae Dictyostelium discoideum and Dictyostelium purpureum.</title>
        <authorList>
            <consortium name="US DOE Joint Genome Institute (JGI-PGF)"/>
            <person name="Sucgang R."/>
            <person name="Kuo A."/>
            <person name="Tian X."/>
            <person name="Salerno W."/>
            <person name="Parikh A."/>
            <person name="Feasley C.L."/>
            <person name="Dalin E."/>
            <person name="Tu H."/>
            <person name="Huang E."/>
            <person name="Barry K."/>
            <person name="Lindquist E."/>
            <person name="Shapiro H."/>
            <person name="Bruce D."/>
            <person name="Schmutz J."/>
            <person name="Salamov A."/>
            <person name="Fey P."/>
            <person name="Gaudet P."/>
            <person name="Anjard C."/>
            <person name="Babu M.M."/>
            <person name="Basu S."/>
            <person name="Bushmanova Y."/>
            <person name="van der Wel H."/>
            <person name="Katoh-Kurasawa M."/>
            <person name="Dinh C."/>
            <person name="Coutinho P.M."/>
            <person name="Saito T."/>
            <person name="Elias M."/>
            <person name="Schaap P."/>
            <person name="Kay R.R."/>
            <person name="Henrissat B."/>
            <person name="Eichinger L."/>
            <person name="Rivero F."/>
            <person name="Putnam N.H."/>
            <person name="West C.M."/>
            <person name="Loomis W.F."/>
            <person name="Chisholm R.L."/>
            <person name="Shaulsky G."/>
            <person name="Strassmann J.E."/>
            <person name="Queller D.C."/>
            <person name="Kuspa A."/>
            <person name="Grigoriev I.V."/>
        </authorList>
    </citation>
    <scope>NUCLEOTIDE SEQUENCE [LARGE SCALE GENOMIC DNA]</scope>
    <source>
        <strain evidence="3">QSDP1</strain>
    </source>
</reference>
<accession>F0ZYH5</accession>
<sequence length="472" mass="55203">MTMYPIKYTDHSKLENLLKEDQNVQDFVDINSFYCKGLFESQFSVYFLKNEEYQGKDISFIQSFFYKDETIENNKNQYLSFPCIESQLKNIIQIYGEPINKNEWKIDSKHFEVGKNIKTWKLKIETIVNRIKKELGIYNQTSVRAQVESMIISTKDNFQSPQIISNDIPDLFSILYLVLPCDHKGGEIIIESIKQGNEWVKKLIPLENHNPADIKFIALSKDSLYQFKPITEGYRVILKYGLYKTKKRTFEENEEETQEPNKRQNTQTDDYSDEAYQDEENNRSSTTHINSKSNYKIIAGDECKEKIRSVLKHVHSILDEIDNSLNNIKSNYLMYALSNYYNSFSDFDESHKAILNNLLAARHAEQKIKKFNIYIGDLIIKVEHSGIFRNNRGATKTFISTKVESVKNSIINLKDLNGNPVEKIVSVSRELKELFPKNCLFGLKPHEKKDELEEKRQTLTFKKKIILLVQPQ</sequence>
<dbReference type="KEGG" id="dpp:DICPUDRAFT_157187"/>
<dbReference type="VEuPathDB" id="AmoebaDB:DICPUDRAFT_157187"/>
<feature type="region of interest" description="Disordered" evidence="1">
    <location>
        <begin position="249"/>
        <end position="288"/>
    </location>
</feature>
<gene>
    <name evidence="2" type="ORF">DICPUDRAFT_157187</name>
</gene>
<evidence type="ECO:0000313" key="3">
    <source>
        <dbReference type="Proteomes" id="UP000001064"/>
    </source>
</evidence>
<dbReference type="PANTHER" id="PTHR33099:SF7">
    <property type="entry name" value="MYND-TYPE DOMAIN-CONTAINING PROTEIN"/>
    <property type="match status" value="1"/>
</dbReference>
<dbReference type="GeneID" id="10508266"/>
<keyword evidence="3" id="KW-1185">Reference proteome</keyword>
<protein>
    <submittedName>
        <fullName evidence="2">Uncharacterized protein</fullName>
    </submittedName>
</protein>
<feature type="compositionally biased region" description="Acidic residues" evidence="1">
    <location>
        <begin position="270"/>
        <end position="279"/>
    </location>
</feature>
<evidence type="ECO:0000313" key="2">
    <source>
        <dbReference type="EMBL" id="EGC31004.1"/>
    </source>
</evidence>
<proteinExistence type="predicted"/>